<gene>
    <name evidence="2" type="ORF">B0I36DRAFT_343343</name>
</gene>
<feature type="region of interest" description="Disordered" evidence="1">
    <location>
        <begin position="27"/>
        <end position="58"/>
    </location>
</feature>
<dbReference type="RefSeq" id="XP_046003669.1">
    <property type="nucleotide sequence ID" value="XM_046156152.1"/>
</dbReference>
<reference evidence="2" key="1">
    <citation type="journal article" date="2021" name="Nat. Commun.">
        <title>Genetic determinants of endophytism in the Arabidopsis root mycobiome.</title>
        <authorList>
            <person name="Mesny F."/>
            <person name="Miyauchi S."/>
            <person name="Thiergart T."/>
            <person name="Pickel B."/>
            <person name="Atanasova L."/>
            <person name="Karlsson M."/>
            <person name="Huettel B."/>
            <person name="Barry K.W."/>
            <person name="Haridas S."/>
            <person name="Chen C."/>
            <person name="Bauer D."/>
            <person name="Andreopoulos W."/>
            <person name="Pangilinan J."/>
            <person name="LaButti K."/>
            <person name="Riley R."/>
            <person name="Lipzen A."/>
            <person name="Clum A."/>
            <person name="Drula E."/>
            <person name="Henrissat B."/>
            <person name="Kohler A."/>
            <person name="Grigoriev I.V."/>
            <person name="Martin F.M."/>
            <person name="Hacquard S."/>
        </authorList>
    </citation>
    <scope>NUCLEOTIDE SEQUENCE</scope>
    <source>
        <strain evidence="2">MPI-CAGE-CH-0230</strain>
    </source>
</reference>
<keyword evidence="3" id="KW-1185">Reference proteome</keyword>
<organism evidence="2 3">
    <name type="scientific">Microdochium trichocladiopsis</name>
    <dbReference type="NCBI Taxonomy" id="1682393"/>
    <lineage>
        <taxon>Eukaryota</taxon>
        <taxon>Fungi</taxon>
        <taxon>Dikarya</taxon>
        <taxon>Ascomycota</taxon>
        <taxon>Pezizomycotina</taxon>
        <taxon>Sordariomycetes</taxon>
        <taxon>Xylariomycetidae</taxon>
        <taxon>Xylariales</taxon>
        <taxon>Microdochiaceae</taxon>
        <taxon>Microdochium</taxon>
    </lineage>
</organism>
<evidence type="ECO:0000313" key="3">
    <source>
        <dbReference type="Proteomes" id="UP000756346"/>
    </source>
</evidence>
<feature type="compositionally biased region" description="Polar residues" evidence="1">
    <location>
        <begin position="33"/>
        <end position="46"/>
    </location>
</feature>
<name>A0A9P8XRU4_9PEZI</name>
<protein>
    <submittedName>
        <fullName evidence="2">Uncharacterized protein</fullName>
    </submittedName>
</protein>
<dbReference type="Proteomes" id="UP000756346">
    <property type="component" value="Unassembled WGS sequence"/>
</dbReference>
<sequence length="58" mass="6679">MDIGCYARRRRGKACKGVWAWLGGRRRAHGSEQEQIQADSEGSTRARQALSRFDRRDD</sequence>
<evidence type="ECO:0000256" key="1">
    <source>
        <dbReference type="SAM" id="MobiDB-lite"/>
    </source>
</evidence>
<accession>A0A9P8XRU4</accession>
<evidence type="ECO:0000313" key="2">
    <source>
        <dbReference type="EMBL" id="KAH7007849.1"/>
    </source>
</evidence>
<dbReference type="EMBL" id="JAGTJQ010000023">
    <property type="protein sequence ID" value="KAH7007849.1"/>
    <property type="molecule type" value="Genomic_DNA"/>
</dbReference>
<proteinExistence type="predicted"/>
<dbReference type="GeneID" id="70185698"/>
<dbReference type="AlphaFoldDB" id="A0A9P8XRU4"/>
<comment type="caution">
    <text evidence="2">The sequence shown here is derived from an EMBL/GenBank/DDBJ whole genome shotgun (WGS) entry which is preliminary data.</text>
</comment>